<protein>
    <submittedName>
        <fullName evidence="1">Pleckstrin homology domain-containing family G member 5 isoform X1</fullName>
    </submittedName>
</protein>
<dbReference type="EMBL" id="BRZM01000009">
    <property type="protein sequence ID" value="GLD50430.1"/>
    <property type="molecule type" value="Genomic_DNA"/>
</dbReference>
<evidence type="ECO:0000313" key="1">
    <source>
        <dbReference type="EMBL" id="GLD50430.1"/>
    </source>
</evidence>
<dbReference type="AlphaFoldDB" id="A0AAD3R0I6"/>
<accession>A0AAD3R0I6</accession>
<comment type="caution">
    <text evidence="1">The sequence shown here is derived from an EMBL/GenBank/DDBJ whole genome shotgun (WGS) entry which is preliminary data.</text>
</comment>
<sequence>MFLYWKKRGAYELEALPPSLTQVGIERYSWSSSLDVIHDLCDDKPVQEEDWVVCQHPECPERRRASKLNVEGQGAVWDKAGLTPPVSLTKVRVDVIIFDKTGPDKTTRKVWVALAAGPSQPKQLEAQG</sequence>
<organism evidence="1 2">
    <name type="scientific">Lates japonicus</name>
    <name type="common">Japanese lates</name>
    <dbReference type="NCBI Taxonomy" id="270547"/>
    <lineage>
        <taxon>Eukaryota</taxon>
        <taxon>Metazoa</taxon>
        <taxon>Chordata</taxon>
        <taxon>Craniata</taxon>
        <taxon>Vertebrata</taxon>
        <taxon>Euteleostomi</taxon>
        <taxon>Actinopterygii</taxon>
        <taxon>Neopterygii</taxon>
        <taxon>Teleostei</taxon>
        <taxon>Neoteleostei</taxon>
        <taxon>Acanthomorphata</taxon>
        <taxon>Carangaria</taxon>
        <taxon>Carangaria incertae sedis</taxon>
        <taxon>Centropomidae</taxon>
        <taxon>Lates</taxon>
    </lineage>
</organism>
<evidence type="ECO:0000313" key="2">
    <source>
        <dbReference type="Proteomes" id="UP001279410"/>
    </source>
</evidence>
<gene>
    <name evidence="1" type="ORF">AKAME5_000367700</name>
</gene>
<proteinExistence type="predicted"/>
<dbReference type="Proteomes" id="UP001279410">
    <property type="component" value="Unassembled WGS sequence"/>
</dbReference>
<keyword evidence="2" id="KW-1185">Reference proteome</keyword>
<reference evidence="1" key="1">
    <citation type="submission" date="2022-08" db="EMBL/GenBank/DDBJ databases">
        <title>Genome sequencing of akame (Lates japonicus).</title>
        <authorList>
            <person name="Hashiguchi Y."/>
            <person name="Takahashi H."/>
        </authorList>
    </citation>
    <scope>NUCLEOTIDE SEQUENCE</scope>
    <source>
        <strain evidence="1">Kochi</strain>
    </source>
</reference>
<name>A0AAD3R0I6_LATJO</name>